<name>A0A0C3QGA6_9AGAM</name>
<dbReference type="AlphaFoldDB" id="A0A0C3QGA6"/>
<dbReference type="EMBL" id="KN823060">
    <property type="protein sequence ID" value="KIO24489.1"/>
    <property type="molecule type" value="Genomic_DNA"/>
</dbReference>
<accession>A0A0C3QGA6</accession>
<reference evidence="2 3" key="1">
    <citation type="submission" date="2014-04" db="EMBL/GenBank/DDBJ databases">
        <authorList>
            <consortium name="DOE Joint Genome Institute"/>
            <person name="Kuo A."/>
            <person name="Girlanda M."/>
            <person name="Perotto S."/>
            <person name="Kohler A."/>
            <person name="Nagy L.G."/>
            <person name="Floudas D."/>
            <person name="Copeland A."/>
            <person name="Barry K.W."/>
            <person name="Cichocki N."/>
            <person name="Veneault-Fourrey C."/>
            <person name="LaButti K."/>
            <person name="Lindquist E.A."/>
            <person name="Lipzen A."/>
            <person name="Lundell T."/>
            <person name="Morin E."/>
            <person name="Murat C."/>
            <person name="Sun H."/>
            <person name="Tunlid A."/>
            <person name="Henrissat B."/>
            <person name="Grigoriev I.V."/>
            <person name="Hibbett D.S."/>
            <person name="Martin F."/>
            <person name="Nordberg H.P."/>
            <person name="Cantor M.N."/>
            <person name="Hua S.X."/>
        </authorList>
    </citation>
    <scope>NUCLEOTIDE SEQUENCE [LARGE SCALE GENOMIC DNA]</scope>
    <source>
        <strain evidence="2 3">MUT 4182</strain>
    </source>
</reference>
<evidence type="ECO:0000256" key="1">
    <source>
        <dbReference type="SAM" id="MobiDB-lite"/>
    </source>
</evidence>
<evidence type="ECO:0000313" key="2">
    <source>
        <dbReference type="EMBL" id="KIO24489.1"/>
    </source>
</evidence>
<dbReference type="HOGENOM" id="CLU_1273074_0_0_1"/>
<sequence length="217" mass="23178">MSIGTAIAEPTNPPILPLEGVPHFYQVGKGITPSARQASGRVVAPRKPHGQRSSPLTQNAEKGANHWRTYPLGSIVLTPSGWELDSIEGGHAVHCLGGVVLSVQVVALLLEDELILGETDSGACQSWQPGMFADTSFERVRLNCVFLLLAGFPSSQTAIHDWRKLTDSTPQRDPIPPESPSLNLVGFPLSTNRRSESGSTSTEEPSPPPARGPIHLA</sequence>
<feature type="compositionally biased region" description="Polar residues" evidence="1">
    <location>
        <begin position="51"/>
        <end position="60"/>
    </location>
</feature>
<feature type="region of interest" description="Disordered" evidence="1">
    <location>
        <begin position="35"/>
        <end position="60"/>
    </location>
</feature>
<keyword evidence="3" id="KW-1185">Reference proteome</keyword>
<evidence type="ECO:0000313" key="3">
    <source>
        <dbReference type="Proteomes" id="UP000054248"/>
    </source>
</evidence>
<reference evidence="3" key="2">
    <citation type="submission" date="2015-01" db="EMBL/GenBank/DDBJ databases">
        <title>Evolutionary Origins and Diversification of the Mycorrhizal Mutualists.</title>
        <authorList>
            <consortium name="DOE Joint Genome Institute"/>
            <consortium name="Mycorrhizal Genomics Consortium"/>
            <person name="Kohler A."/>
            <person name="Kuo A."/>
            <person name="Nagy L.G."/>
            <person name="Floudas D."/>
            <person name="Copeland A."/>
            <person name="Barry K.W."/>
            <person name="Cichocki N."/>
            <person name="Veneault-Fourrey C."/>
            <person name="LaButti K."/>
            <person name="Lindquist E.A."/>
            <person name="Lipzen A."/>
            <person name="Lundell T."/>
            <person name="Morin E."/>
            <person name="Murat C."/>
            <person name="Riley R."/>
            <person name="Ohm R."/>
            <person name="Sun H."/>
            <person name="Tunlid A."/>
            <person name="Henrissat B."/>
            <person name="Grigoriev I.V."/>
            <person name="Hibbett D.S."/>
            <person name="Martin F."/>
        </authorList>
    </citation>
    <scope>NUCLEOTIDE SEQUENCE [LARGE SCALE GENOMIC DNA]</scope>
    <source>
        <strain evidence="3">MUT 4182</strain>
    </source>
</reference>
<dbReference type="Proteomes" id="UP000054248">
    <property type="component" value="Unassembled WGS sequence"/>
</dbReference>
<feature type="region of interest" description="Disordered" evidence="1">
    <location>
        <begin position="166"/>
        <end position="217"/>
    </location>
</feature>
<proteinExistence type="predicted"/>
<organism evidence="2 3">
    <name type="scientific">Tulasnella calospora MUT 4182</name>
    <dbReference type="NCBI Taxonomy" id="1051891"/>
    <lineage>
        <taxon>Eukaryota</taxon>
        <taxon>Fungi</taxon>
        <taxon>Dikarya</taxon>
        <taxon>Basidiomycota</taxon>
        <taxon>Agaricomycotina</taxon>
        <taxon>Agaricomycetes</taxon>
        <taxon>Cantharellales</taxon>
        <taxon>Tulasnellaceae</taxon>
        <taxon>Tulasnella</taxon>
    </lineage>
</organism>
<gene>
    <name evidence="2" type="ORF">M407DRAFT_8910</name>
</gene>
<protein>
    <submittedName>
        <fullName evidence="2">Uncharacterized protein</fullName>
    </submittedName>
</protein>